<name>A0A1R0H8Y1_9FUNG</name>
<dbReference type="AlphaFoldDB" id="A0A1R0H8Y1"/>
<reference evidence="2 3" key="1">
    <citation type="journal article" date="2016" name="Mol. Biol. Evol.">
        <title>Genome-Wide Survey of Gut Fungi (Harpellales) Reveals the First Horizontally Transferred Ubiquitin Gene from a Mosquito Host.</title>
        <authorList>
            <person name="Wang Y."/>
            <person name="White M.M."/>
            <person name="Kvist S."/>
            <person name="Moncalvo J.M."/>
        </authorList>
    </citation>
    <scope>NUCLEOTIDE SEQUENCE [LARGE SCALE GENOMIC DNA]</scope>
    <source>
        <strain evidence="2 3">ALG-7-W6</strain>
    </source>
</reference>
<accession>A0A1R0H8Y1</accession>
<organism evidence="2 3">
    <name type="scientific">Smittium mucronatum</name>
    <dbReference type="NCBI Taxonomy" id="133383"/>
    <lineage>
        <taxon>Eukaryota</taxon>
        <taxon>Fungi</taxon>
        <taxon>Fungi incertae sedis</taxon>
        <taxon>Zoopagomycota</taxon>
        <taxon>Kickxellomycotina</taxon>
        <taxon>Harpellomycetes</taxon>
        <taxon>Harpellales</taxon>
        <taxon>Legeriomycetaceae</taxon>
        <taxon>Smittium</taxon>
    </lineage>
</organism>
<protein>
    <submittedName>
        <fullName evidence="2">Uncharacterized protein</fullName>
    </submittedName>
</protein>
<sequence length="232" mass="26495">MLDGGRQLPKVMISLLGSEERLGLDLSVFGEDIDEAIETIFKKLVNSFKTKEITFKEKRIHFSDTLELKGDILNITIPTHDGKSLNKVLAAIKENILPAGTLIDITVLTLHGIKRYNGIKIVLKKNKDSSIPDFLIVENAIFSLIYKDATKVCNYCKLSNHTIDTCEKIKEKEKKRLEKIAKKSIFKTPFDNSTTANFTNFEFLDDSNQKKYKNPQEWKTTPKRKKTKPESE</sequence>
<dbReference type="Proteomes" id="UP000187455">
    <property type="component" value="Unassembled WGS sequence"/>
</dbReference>
<feature type="region of interest" description="Disordered" evidence="1">
    <location>
        <begin position="212"/>
        <end position="232"/>
    </location>
</feature>
<proteinExistence type="predicted"/>
<evidence type="ECO:0000313" key="3">
    <source>
        <dbReference type="Proteomes" id="UP000187455"/>
    </source>
</evidence>
<dbReference type="OrthoDB" id="5554389at2759"/>
<comment type="caution">
    <text evidence="2">The sequence shown here is derived from an EMBL/GenBank/DDBJ whole genome shotgun (WGS) entry which is preliminary data.</text>
</comment>
<gene>
    <name evidence="2" type="ORF">AYI68_g252</name>
</gene>
<dbReference type="EMBL" id="LSSL01000074">
    <property type="protein sequence ID" value="OLY85548.1"/>
    <property type="molecule type" value="Genomic_DNA"/>
</dbReference>
<evidence type="ECO:0000313" key="2">
    <source>
        <dbReference type="EMBL" id="OLY85548.1"/>
    </source>
</evidence>
<feature type="compositionally biased region" description="Basic residues" evidence="1">
    <location>
        <begin position="221"/>
        <end position="232"/>
    </location>
</feature>
<evidence type="ECO:0000256" key="1">
    <source>
        <dbReference type="SAM" id="MobiDB-lite"/>
    </source>
</evidence>
<keyword evidence="3" id="KW-1185">Reference proteome</keyword>